<evidence type="ECO:0000313" key="2">
    <source>
        <dbReference type="EMBL" id="SUZ80229.1"/>
    </source>
</evidence>
<feature type="domain" description="HIT" evidence="1">
    <location>
        <begin position="4"/>
        <end position="107"/>
    </location>
</feature>
<accession>A0A381QP12</accession>
<evidence type="ECO:0000259" key="1">
    <source>
        <dbReference type="PROSITE" id="PS51084"/>
    </source>
</evidence>
<dbReference type="InterPro" id="IPR011146">
    <property type="entry name" value="HIT-like"/>
</dbReference>
<organism evidence="2">
    <name type="scientific">marine metagenome</name>
    <dbReference type="NCBI Taxonomy" id="408172"/>
    <lineage>
        <taxon>unclassified sequences</taxon>
        <taxon>metagenomes</taxon>
        <taxon>ecological metagenomes</taxon>
    </lineage>
</organism>
<dbReference type="PRINTS" id="PR00332">
    <property type="entry name" value="HISTRIAD"/>
</dbReference>
<reference evidence="2" key="1">
    <citation type="submission" date="2018-05" db="EMBL/GenBank/DDBJ databases">
        <authorList>
            <person name="Lanie J.A."/>
            <person name="Ng W.-L."/>
            <person name="Kazmierczak K.M."/>
            <person name="Andrzejewski T.M."/>
            <person name="Davidsen T.M."/>
            <person name="Wayne K.J."/>
            <person name="Tettelin H."/>
            <person name="Glass J.I."/>
            <person name="Rusch D."/>
            <person name="Podicherti R."/>
            <person name="Tsui H.-C.T."/>
            <person name="Winkler M.E."/>
        </authorList>
    </citation>
    <scope>NUCLEOTIDE SEQUENCE</scope>
</reference>
<proteinExistence type="predicted"/>
<dbReference type="SUPFAM" id="SSF54197">
    <property type="entry name" value="HIT-like"/>
    <property type="match status" value="1"/>
</dbReference>
<protein>
    <recommendedName>
        <fullName evidence="1">HIT domain-containing protein</fullName>
    </recommendedName>
</protein>
<name>A0A381QP12_9ZZZZ</name>
<sequence length="139" mass="14965">MASIFTRIIDGEIPGRIIWRDATCVAMIDIRPLNRGHVLVIPVTEVDQWTDLPTEVVTHCTGVAHAVGRAQMAVLSPARIGLMVAGFEVPHTHLHVVPLESMGHLDFAQADPDPDPADLDAVADLLRDALRAGGHTEAT</sequence>
<dbReference type="PANTHER" id="PTHR46648">
    <property type="entry name" value="HIT FAMILY PROTEIN 1"/>
    <property type="match status" value="1"/>
</dbReference>
<dbReference type="GO" id="GO:0009117">
    <property type="term" value="P:nucleotide metabolic process"/>
    <property type="evidence" value="ECO:0007669"/>
    <property type="project" value="TreeGrafter"/>
</dbReference>
<dbReference type="EMBL" id="UINC01001419">
    <property type="protein sequence ID" value="SUZ80229.1"/>
    <property type="molecule type" value="Genomic_DNA"/>
</dbReference>
<dbReference type="InterPro" id="IPR036265">
    <property type="entry name" value="HIT-like_sf"/>
</dbReference>
<dbReference type="Gene3D" id="3.30.428.10">
    <property type="entry name" value="HIT-like"/>
    <property type="match status" value="1"/>
</dbReference>
<dbReference type="Pfam" id="PF01230">
    <property type="entry name" value="HIT"/>
    <property type="match status" value="1"/>
</dbReference>
<dbReference type="InterPro" id="IPR001310">
    <property type="entry name" value="Histidine_triad_HIT"/>
</dbReference>
<gene>
    <name evidence="2" type="ORF">METZ01_LOCUS33083</name>
</gene>
<dbReference type="AlphaFoldDB" id="A0A381QP12"/>
<dbReference type="PANTHER" id="PTHR46648:SF1">
    <property type="entry name" value="ADENOSINE 5'-MONOPHOSPHORAMIDASE HNT1"/>
    <property type="match status" value="1"/>
</dbReference>
<dbReference type="GO" id="GO:0003824">
    <property type="term" value="F:catalytic activity"/>
    <property type="evidence" value="ECO:0007669"/>
    <property type="project" value="InterPro"/>
</dbReference>
<dbReference type="PROSITE" id="PS51084">
    <property type="entry name" value="HIT_2"/>
    <property type="match status" value="1"/>
</dbReference>